<gene>
    <name evidence="1" type="ORF">PANT_7c00004</name>
</gene>
<evidence type="ECO:0000313" key="2">
    <source>
        <dbReference type="Proteomes" id="UP000011976"/>
    </source>
</evidence>
<dbReference type="AlphaFoldDB" id="M9MB74"/>
<proteinExistence type="predicted"/>
<organism evidence="1 2">
    <name type="scientific">Pseudozyma antarctica (strain T-34)</name>
    <name type="common">Yeast</name>
    <name type="synonym">Candida antarctica</name>
    <dbReference type="NCBI Taxonomy" id="1151754"/>
    <lineage>
        <taxon>Eukaryota</taxon>
        <taxon>Fungi</taxon>
        <taxon>Dikarya</taxon>
        <taxon>Basidiomycota</taxon>
        <taxon>Ustilaginomycotina</taxon>
        <taxon>Ustilaginomycetes</taxon>
        <taxon>Ustilaginales</taxon>
        <taxon>Ustilaginaceae</taxon>
        <taxon>Moesziomyces</taxon>
    </lineage>
</organism>
<dbReference type="EMBL" id="DF196773">
    <property type="protein sequence ID" value="GAC72243.1"/>
    <property type="molecule type" value="Genomic_DNA"/>
</dbReference>
<name>M9MB74_PSEA3</name>
<protein>
    <submittedName>
        <fullName evidence="1">Uncharacterized protein</fullName>
    </submittedName>
</protein>
<sequence length="122" mass="13370">MPTCVGAADKGLGVDAAAAARWLPPFGFRPYRLHQSLVRLDRNSVLHGSEWPEAKALCLSQLGLDLLIAEQVRFYHQIAGSEKLFAASPSIGIPDLCPFHRQPRPCLISTNIQRRSSHAITA</sequence>
<evidence type="ECO:0000313" key="1">
    <source>
        <dbReference type="EMBL" id="GAC72243.1"/>
    </source>
</evidence>
<reference evidence="2" key="1">
    <citation type="journal article" date="2013" name="Genome Announc.">
        <title>Genome sequence of the basidiomycetous yeast Pseudozyma antarctica T-34, a producer of the glycolipid biosurfactants mannosylerythritol lipids.</title>
        <authorList>
            <person name="Morita T."/>
            <person name="Koike H."/>
            <person name="Koyama Y."/>
            <person name="Hagiwara H."/>
            <person name="Ito E."/>
            <person name="Fukuoka T."/>
            <person name="Imura T."/>
            <person name="Machida M."/>
            <person name="Kitamoto D."/>
        </authorList>
    </citation>
    <scope>NUCLEOTIDE SEQUENCE [LARGE SCALE GENOMIC DNA]</scope>
    <source>
        <strain evidence="2">T-34</strain>
    </source>
</reference>
<accession>M9MB74</accession>
<dbReference type="Proteomes" id="UP000011976">
    <property type="component" value="Unassembled WGS sequence"/>
</dbReference>